<reference evidence="1" key="1">
    <citation type="journal article" date="2014" name="Int. J. Syst. Evol. Microbiol.">
        <title>Complete genome sequence of Corynebacterium casei LMG S-19264T (=DSM 44701T), isolated from a smear-ripened cheese.</title>
        <authorList>
            <consortium name="US DOE Joint Genome Institute (JGI-PGF)"/>
            <person name="Walter F."/>
            <person name="Albersmeier A."/>
            <person name="Kalinowski J."/>
            <person name="Ruckert C."/>
        </authorList>
    </citation>
    <scope>NUCLEOTIDE SEQUENCE</scope>
    <source>
        <strain evidence="1">CGMCC 1.16548</strain>
    </source>
</reference>
<evidence type="ECO:0000313" key="1">
    <source>
        <dbReference type="EMBL" id="GHF04548.1"/>
    </source>
</evidence>
<dbReference type="InterPro" id="IPR007497">
    <property type="entry name" value="SIMPL/DUF541"/>
</dbReference>
<reference evidence="1" key="2">
    <citation type="submission" date="2020-09" db="EMBL/GenBank/DDBJ databases">
        <authorList>
            <person name="Sun Q."/>
            <person name="Zhou Y."/>
        </authorList>
    </citation>
    <scope>NUCLEOTIDE SEQUENCE</scope>
    <source>
        <strain evidence="1">CGMCC 1.16548</strain>
    </source>
</reference>
<keyword evidence="2" id="KW-1185">Reference proteome</keyword>
<name>A0A8J3GN04_9MICO</name>
<proteinExistence type="predicted"/>
<protein>
    <submittedName>
        <fullName evidence="1">SIMPL domain-containing protein</fullName>
    </submittedName>
</protein>
<dbReference type="Gene3D" id="3.30.70.2970">
    <property type="entry name" value="Protein of unknown function (DUF541), domain 2"/>
    <property type="match status" value="1"/>
</dbReference>
<dbReference type="RefSeq" id="WP_191281458.1">
    <property type="nucleotide sequence ID" value="NZ_BNAI01000001.1"/>
</dbReference>
<dbReference type="AlphaFoldDB" id="A0A8J3GN04"/>
<accession>A0A8J3GN04</accession>
<evidence type="ECO:0000313" key="2">
    <source>
        <dbReference type="Proteomes" id="UP000617531"/>
    </source>
</evidence>
<organism evidence="1 2">
    <name type="scientific">Pseudolysinimonas yzui</name>
    <dbReference type="NCBI Taxonomy" id="2708254"/>
    <lineage>
        <taxon>Bacteria</taxon>
        <taxon>Bacillati</taxon>
        <taxon>Actinomycetota</taxon>
        <taxon>Actinomycetes</taxon>
        <taxon>Micrococcales</taxon>
        <taxon>Microbacteriaceae</taxon>
        <taxon>Pseudolysinimonas</taxon>
    </lineage>
</organism>
<dbReference type="Pfam" id="PF04402">
    <property type="entry name" value="SIMPL"/>
    <property type="match status" value="1"/>
</dbReference>
<comment type="caution">
    <text evidence="1">The sequence shown here is derived from an EMBL/GenBank/DDBJ whole genome shotgun (WGS) entry which is preliminary data.</text>
</comment>
<dbReference type="Proteomes" id="UP000617531">
    <property type="component" value="Unassembled WGS sequence"/>
</dbReference>
<dbReference type="EMBL" id="BNAI01000001">
    <property type="protein sequence ID" value="GHF04548.1"/>
    <property type="molecule type" value="Genomic_DNA"/>
</dbReference>
<gene>
    <name evidence="1" type="ORF">GCM10011600_01240</name>
</gene>
<dbReference type="Gene3D" id="3.30.110.170">
    <property type="entry name" value="Protein of unknown function (DUF541), domain 1"/>
    <property type="match status" value="1"/>
</dbReference>
<sequence>MTETIITVQGTASEWFDAERATVNVTVSHDGPKREPVFEATTNVGAQVTAALKELEGSAITRWSSDRVSVWSNRPWNNEGKQLAPVYYAALSASARFQDFDALSAFVERFATVAGVTIASITWDLTEERRLAVTSDIQTRAVQDATVKATTYARAAGLSTVTALAIADPGMLGDGSSGGGPGPMPRGAGKMMMAMDAQGGGTPLTFTPDRIEVAASVDARFRAS</sequence>